<dbReference type="InParanoid" id="D8LAV6"/>
<protein>
    <submittedName>
        <fullName evidence="1">Uncharacterized protein</fullName>
    </submittedName>
</protein>
<evidence type="ECO:0000313" key="1">
    <source>
        <dbReference type="EMBL" id="CBN76465.1"/>
    </source>
</evidence>
<evidence type="ECO:0000313" key="2">
    <source>
        <dbReference type="Proteomes" id="UP000002630"/>
    </source>
</evidence>
<dbReference type="Proteomes" id="UP000002630">
    <property type="component" value="Linkage Group LG01"/>
</dbReference>
<accession>D8LAV6</accession>
<organism evidence="1 2">
    <name type="scientific">Ectocarpus siliculosus</name>
    <name type="common">Brown alga</name>
    <name type="synonym">Conferva siliculosa</name>
    <dbReference type="NCBI Taxonomy" id="2880"/>
    <lineage>
        <taxon>Eukaryota</taxon>
        <taxon>Sar</taxon>
        <taxon>Stramenopiles</taxon>
        <taxon>Ochrophyta</taxon>
        <taxon>PX clade</taxon>
        <taxon>Phaeophyceae</taxon>
        <taxon>Ectocarpales</taxon>
        <taxon>Ectocarpaceae</taxon>
        <taxon>Ectocarpus</taxon>
    </lineage>
</organism>
<proteinExistence type="predicted"/>
<dbReference type="EMBL" id="FN647682">
    <property type="protein sequence ID" value="CBN76465.1"/>
    <property type="molecule type" value="Genomic_DNA"/>
</dbReference>
<sequence>MRWSCRSFAEGRTHRESSPCGHKLMKVVVSLPGSRDVIRLLYILPSVGLVLPPQGRSNSDDS</sequence>
<gene>
    <name evidence="1" type="ORF">Esi_0000_0051</name>
</gene>
<dbReference type="AlphaFoldDB" id="D8LAV6"/>
<dbReference type="EMBL" id="FN649726">
    <property type="protein sequence ID" value="CBN76465.1"/>
    <property type="molecule type" value="Genomic_DNA"/>
</dbReference>
<reference evidence="1 2" key="1">
    <citation type="journal article" date="2010" name="Nature">
        <title>The Ectocarpus genome and the independent evolution of multicellularity in brown algae.</title>
        <authorList>
            <person name="Cock J.M."/>
            <person name="Sterck L."/>
            <person name="Rouze P."/>
            <person name="Scornet D."/>
            <person name="Allen A.E."/>
            <person name="Amoutzias G."/>
            <person name="Anthouard V."/>
            <person name="Artiguenave F."/>
            <person name="Aury J.M."/>
            <person name="Badger J.H."/>
            <person name="Beszteri B."/>
            <person name="Billiau K."/>
            <person name="Bonnet E."/>
            <person name="Bothwell J.H."/>
            <person name="Bowler C."/>
            <person name="Boyen C."/>
            <person name="Brownlee C."/>
            <person name="Carrano C.J."/>
            <person name="Charrier B."/>
            <person name="Cho G.Y."/>
            <person name="Coelho S.M."/>
            <person name="Collen J."/>
            <person name="Corre E."/>
            <person name="Da Silva C."/>
            <person name="Delage L."/>
            <person name="Delaroque N."/>
            <person name="Dittami S.M."/>
            <person name="Doulbeau S."/>
            <person name="Elias M."/>
            <person name="Farnham G."/>
            <person name="Gachon C.M."/>
            <person name="Gschloessl B."/>
            <person name="Heesch S."/>
            <person name="Jabbari K."/>
            <person name="Jubin C."/>
            <person name="Kawai H."/>
            <person name="Kimura K."/>
            <person name="Kloareg B."/>
            <person name="Kupper F.C."/>
            <person name="Lang D."/>
            <person name="Le Bail A."/>
            <person name="Leblanc C."/>
            <person name="Lerouge P."/>
            <person name="Lohr M."/>
            <person name="Lopez P.J."/>
            <person name="Martens C."/>
            <person name="Maumus F."/>
            <person name="Michel G."/>
            <person name="Miranda-Saavedra D."/>
            <person name="Morales J."/>
            <person name="Moreau H."/>
            <person name="Motomura T."/>
            <person name="Nagasato C."/>
            <person name="Napoli C.A."/>
            <person name="Nelson D.R."/>
            <person name="Nyvall-Collen P."/>
            <person name="Peters A.F."/>
            <person name="Pommier C."/>
            <person name="Potin P."/>
            <person name="Poulain J."/>
            <person name="Quesneville H."/>
            <person name="Read B."/>
            <person name="Rensing S.A."/>
            <person name="Ritter A."/>
            <person name="Rousvoal S."/>
            <person name="Samanta M."/>
            <person name="Samson G."/>
            <person name="Schroeder D.C."/>
            <person name="Segurens B."/>
            <person name="Strittmatter M."/>
            <person name="Tonon T."/>
            <person name="Tregear J.W."/>
            <person name="Valentin K."/>
            <person name="von Dassow P."/>
            <person name="Yamagishi T."/>
            <person name="Van de Peer Y."/>
            <person name="Wincker P."/>
        </authorList>
    </citation>
    <scope>NUCLEOTIDE SEQUENCE [LARGE SCALE GENOMIC DNA]</scope>
    <source>
        <strain evidence="2">Ec32 / CCAP1310/4</strain>
    </source>
</reference>
<name>D8LAV6_ECTSI</name>
<keyword evidence="2" id="KW-1185">Reference proteome</keyword>